<dbReference type="AlphaFoldDB" id="A0A3M7MBF1"/>
<feature type="compositionally biased region" description="Acidic residues" evidence="1">
    <location>
        <begin position="142"/>
        <end position="154"/>
    </location>
</feature>
<feature type="compositionally biased region" description="Acidic residues" evidence="1">
    <location>
        <begin position="161"/>
        <end position="170"/>
    </location>
</feature>
<protein>
    <submittedName>
        <fullName evidence="2">Atp-dependent rna helicase drs1</fullName>
    </submittedName>
</protein>
<feature type="compositionally biased region" description="Basic and acidic residues" evidence="1">
    <location>
        <begin position="127"/>
        <end position="138"/>
    </location>
</feature>
<feature type="compositionally biased region" description="Low complexity" evidence="1">
    <location>
        <begin position="717"/>
        <end position="741"/>
    </location>
</feature>
<evidence type="ECO:0000256" key="1">
    <source>
        <dbReference type="SAM" id="MobiDB-lite"/>
    </source>
</evidence>
<feature type="compositionally biased region" description="Polar residues" evidence="1">
    <location>
        <begin position="1"/>
        <end position="20"/>
    </location>
</feature>
<sequence>MEIIPENTQYQHSQHPSSSRQCRRHSLSSKLLVQPAHGLHQPDSSRNFNLYDDTNTTTACSTLCAYSSQSIGIRLATMAHLTHARSSGSDLGGHNHQDRNLIHDTTTSTNRSEQPSASPDTVSGSTHHNEGRGSDHSATEGAADEDEDEDDEDSSTVKDTELDDETDEDVPAYGYGKGGKGKGKRPSIRVEPVGNYDSHGDDDETTSHGTQQLLIPSKHPVNQLLMSNKKRTFSNLSSTSVLFGDDSTDQESFPRRKMARKLSNAVSIPLLTYKEDEEPPVSYENAIESDDEDYSGVNLVPDDDESDMDMMERQEESFILQEEQQATNLLNEYRDARRLSLDSCFSDNIFDVTAPLDDVYMAGLPDYGFNNFFEPEAVPASPVPIAKRKFSDGSAKRVRFDDDVHVSDSSSSESSELDSSLFPDLFMEQDKIPPSLHQLLEMDNDDDNGDMASPQSEISFWDFCEQSESRITQVDHSDESDGESSGESSGYESDMGDTTDEEDFGEDELPQTPAQKQSVLRRPSSAPGSRAATPKPFQRSSRPIGRQIPPTRGIFIHDETDQAIAVTNRATKAVSFYRPRTIMLPWIPMTDYQSSTSSTVNNSPRNSITQLNASDSEVSNEIVTNGLGADIMLTGIFGSAPSNDFVFGHESIGPPEAFYPFVSISANGEMGLIDEDEDESSSDDYEENLNLADFMEFPSDGDETDLEEDDDVEDTDVPATPATSSMAPPDSTPAAPTTTTPKARKRSTSDVMLGHFDATVITAFRNNQTRYRDVASLPSDPAARASISRPVRSGKSAEALITPLRKRSRSNRVAKSPLKNSTTMNRSSPLSGVTKATSRLQSSVMGSSRGPPRMGTFS</sequence>
<feature type="compositionally biased region" description="Basic and acidic residues" evidence="1">
    <location>
        <begin position="93"/>
        <end position="102"/>
    </location>
</feature>
<keyword evidence="2" id="KW-0378">Hydrolase</keyword>
<evidence type="ECO:0000313" key="2">
    <source>
        <dbReference type="EMBL" id="RMZ71709.1"/>
    </source>
</evidence>
<organism evidence="2 3">
    <name type="scientific">Pyrenophora seminiperda CCB06</name>
    <dbReference type="NCBI Taxonomy" id="1302712"/>
    <lineage>
        <taxon>Eukaryota</taxon>
        <taxon>Fungi</taxon>
        <taxon>Dikarya</taxon>
        <taxon>Ascomycota</taxon>
        <taxon>Pezizomycotina</taxon>
        <taxon>Dothideomycetes</taxon>
        <taxon>Pleosporomycetidae</taxon>
        <taxon>Pleosporales</taxon>
        <taxon>Pleosporineae</taxon>
        <taxon>Pleosporaceae</taxon>
        <taxon>Pyrenophora</taxon>
    </lineage>
</organism>
<keyword evidence="2" id="KW-0347">Helicase</keyword>
<dbReference type="PANTHER" id="PTHR35711">
    <property type="entry name" value="EXPRESSED PROTEIN"/>
    <property type="match status" value="1"/>
</dbReference>
<feature type="compositionally biased region" description="Acidic residues" evidence="1">
    <location>
        <begin position="699"/>
        <end position="716"/>
    </location>
</feature>
<dbReference type="EMBL" id="KE747827">
    <property type="protein sequence ID" value="RMZ71709.1"/>
    <property type="molecule type" value="Genomic_DNA"/>
</dbReference>
<feature type="region of interest" description="Disordered" evidence="1">
    <location>
        <begin position="783"/>
        <end position="858"/>
    </location>
</feature>
<accession>A0A3M7MBF1</accession>
<feature type="compositionally biased region" description="Polar residues" evidence="1">
    <location>
        <begin position="103"/>
        <end position="126"/>
    </location>
</feature>
<dbReference type="OrthoDB" id="5399183at2759"/>
<dbReference type="GO" id="GO:0004386">
    <property type="term" value="F:helicase activity"/>
    <property type="evidence" value="ECO:0007669"/>
    <property type="project" value="UniProtKB-KW"/>
</dbReference>
<feature type="region of interest" description="Disordered" evidence="1">
    <location>
        <begin position="695"/>
        <end position="750"/>
    </location>
</feature>
<dbReference type="Proteomes" id="UP000265663">
    <property type="component" value="Unassembled WGS sequence"/>
</dbReference>
<feature type="compositionally biased region" description="Polar residues" evidence="1">
    <location>
        <begin position="818"/>
        <end position="846"/>
    </location>
</feature>
<name>A0A3M7MBF1_9PLEO</name>
<feature type="region of interest" description="Disordered" evidence="1">
    <location>
        <begin position="471"/>
        <end position="553"/>
    </location>
</feature>
<feature type="region of interest" description="Disordered" evidence="1">
    <location>
        <begin position="1"/>
        <end position="21"/>
    </location>
</feature>
<gene>
    <name evidence="2" type="ORF">GMOD_00006852</name>
</gene>
<keyword evidence="2" id="KW-0547">Nucleotide-binding</keyword>
<feature type="region of interest" description="Disordered" evidence="1">
    <location>
        <begin position="85"/>
        <end position="217"/>
    </location>
</feature>
<dbReference type="PANTHER" id="PTHR35711:SF1">
    <property type="entry name" value="ECTODERMAL, ISOFORM F"/>
    <property type="match status" value="1"/>
</dbReference>
<keyword evidence="3" id="KW-1185">Reference proteome</keyword>
<proteinExistence type="predicted"/>
<reference evidence="2 3" key="1">
    <citation type="journal article" date="2014" name="PLoS ONE">
        <title>De novo Genome Assembly of the Fungal Plant Pathogen Pyrenophora semeniperda.</title>
        <authorList>
            <person name="Soliai M.M."/>
            <person name="Meyer S.E."/>
            <person name="Udall J.A."/>
            <person name="Elzinga D.E."/>
            <person name="Hermansen R.A."/>
            <person name="Bodily P.M."/>
            <person name="Hart A.A."/>
            <person name="Coleman C.E."/>
        </authorList>
    </citation>
    <scope>NUCLEOTIDE SEQUENCE [LARGE SCALE GENOMIC DNA]</scope>
    <source>
        <strain evidence="2 3">CCB06</strain>
        <tissue evidence="2">Mycelium</tissue>
    </source>
</reference>
<keyword evidence="2" id="KW-0067">ATP-binding</keyword>
<feature type="compositionally biased region" description="Acidic residues" evidence="1">
    <location>
        <begin position="494"/>
        <end position="509"/>
    </location>
</feature>
<evidence type="ECO:0000313" key="3">
    <source>
        <dbReference type="Proteomes" id="UP000265663"/>
    </source>
</evidence>